<comment type="caution">
    <text evidence="2">The sequence shown here is derived from an EMBL/GenBank/DDBJ whole genome shotgun (WGS) entry which is preliminary data.</text>
</comment>
<dbReference type="EMBL" id="DWWC01000270">
    <property type="protein sequence ID" value="HJC70551.1"/>
    <property type="molecule type" value="Genomic_DNA"/>
</dbReference>
<keyword evidence="1" id="KW-0812">Transmembrane</keyword>
<feature type="transmembrane region" description="Helical" evidence="1">
    <location>
        <begin position="6"/>
        <end position="30"/>
    </location>
</feature>
<keyword evidence="1" id="KW-1133">Transmembrane helix</keyword>
<reference evidence="2" key="1">
    <citation type="journal article" date="2021" name="PeerJ">
        <title>Extensive microbial diversity within the chicken gut microbiome revealed by metagenomics and culture.</title>
        <authorList>
            <person name="Gilroy R."/>
            <person name="Ravi A."/>
            <person name="Getino M."/>
            <person name="Pursley I."/>
            <person name="Horton D.L."/>
            <person name="Alikhan N.F."/>
            <person name="Baker D."/>
            <person name="Gharbi K."/>
            <person name="Hall N."/>
            <person name="Watson M."/>
            <person name="Adriaenssens E.M."/>
            <person name="Foster-Nyarko E."/>
            <person name="Jarju S."/>
            <person name="Secka A."/>
            <person name="Antonio M."/>
            <person name="Oren A."/>
            <person name="Chaudhuri R.R."/>
            <person name="La Ragione R."/>
            <person name="Hildebrand F."/>
            <person name="Pallen M.J."/>
        </authorList>
    </citation>
    <scope>NUCLEOTIDE SEQUENCE</scope>
    <source>
        <strain evidence="2">CHK130-7132</strain>
    </source>
</reference>
<reference evidence="2" key="2">
    <citation type="submission" date="2021-04" db="EMBL/GenBank/DDBJ databases">
        <authorList>
            <person name="Gilroy R."/>
        </authorList>
    </citation>
    <scope>NUCLEOTIDE SEQUENCE</scope>
    <source>
        <strain evidence="2">CHK130-7132</strain>
    </source>
</reference>
<evidence type="ECO:0000256" key="1">
    <source>
        <dbReference type="SAM" id="Phobius"/>
    </source>
</evidence>
<organism evidence="2 3">
    <name type="scientific">Candidatus Brachybacterium intestinipullorum</name>
    <dbReference type="NCBI Taxonomy" id="2838512"/>
    <lineage>
        <taxon>Bacteria</taxon>
        <taxon>Bacillati</taxon>
        <taxon>Actinomycetota</taxon>
        <taxon>Actinomycetes</taxon>
        <taxon>Micrococcales</taxon>
        <taxon>Dermabacteraceae</taxon>
        <taxon>Brachybacterium</taxon>
    </lineage>
</organism>
<evidence type="ECO:0000313" key="3">
    <source>
        <dbReference type="Proteomes" id="UP000823854"/>
    </source>
</evidence>
<feature type="transmembrane region" description="Helical" evidence="1">
    <location>
        <begin position="118"/>
        <end position="140"/>
    </location>
</feature>
<keyword evidence="1" id="KW-0472">Membrane</keyword>
<protein>
    <submittedName>
        <fullName evidence="2">Uncharacterized protein</fullName>
    </submittedName>
</protein>
<name>A0A9D2Q2Z7_9MICO</name>
<feature type="transmembrane region" description="Helical" evidence="1">
    <location>
        <begin position="42"/>
        <end position="66"/>
    </location>
</feature>
<feature type="transmembrane region" description="Helical" evidence="1">
    <location>
        <begin position="72"/>
        <end position="93"/>
    </location>
</feature>
<dbReference type="Proteomes" id="UP000823854">
    <property type="component" value="Unassembled WGS sequence"/>
</dbReference>
<evidence type="ECO:0000313" key="2">
    <source>
        <dbReference type="EMBL" id="HJC70551.1"/>
    </source>
</evidence>
<proteinExistence type="predicted"/>
<sequence>MTFAGLLAFLGLAVVTMDVLGGVIATSVLLSGGRLRHLLAFFGGYAAVIIVATIVLHPLLALLGAWLRPVLASNGAIGSVEVVVGAVLGGVALHQFRASRRPPGPPGRLQRRSAPRRLALWPMLLAGVAFSGTALADPAFPIAVGMASQVEHLPWRICLLVLWHLLYQAPLVTMMVIAATGRHDRLVHRLADWTAERRRVLQGALAVVLVLLAAVVLTDGIWSLVGGHEPWLRQLLALR</sequence>
<feature type="transmembrane region" description="Helical" evidence="1">
    <location>
        <begin position="160"/>
        <end position="179"/>
    </location>
</feature>
<dbReference type="AlphaFoldDB" id="A0A9D2Q2Z7"/>
<feature type="transmembrane region" description="Helical" evidence="1">
    <location>
        <begin position="200"/>
        <end position="225"/>
    </location>
</feature>
<accession>A0A9D2Q2Z7</accession>
<gene>
    <name evidence="2" type="ORF">H9932_12870</name>
</gene>